<protein>
    <submittedName>
        <fullName evidence="1">Uncharacterized protein</fullName>
    </submittedName>
</protein>
<sequence length="62" mass="7357">MATFKNHYESTDSTNVSIYILQKIVIRPFRPFRPFNLTIKPFPITELCDDHVNKSIRLVLYN</sequence>
<name>A0A2P4QIT3_RHIID</name>
<dbReference type="Proteomes" id="UP000018888">
    <property type="component" value="Unassembled WGS sequence"/>
</dbReference>
<keyword evidence="2" id="KW-1185">Reference proteome</keyword>
<reference evidence="1 2" key="2">
    <citation type="journal article" date="2018" name="New Phytol.">
        <title>High intraspecific genome diversity in the model arbuscular mycorrhizal symbiont Rhizophagus irregularis.</title>
        <authorList>
            <person name="Chen E.C.H."/>
            <person name="Morin E."/>
            <person name="Beaudet D."/>
            <person name="Noel J."/>
            <person name="Yildirir G."/>
            <person name="Ndikumana S."/>
            <person name="Charron P."/>
            <person name="St-Onge C."/>
            <person name="Giorgi J."/>
            <person name="Kruger M."/>
            <person name="Marton T."/>
            <person name="Ropars J."/>
            <person name="Grigoriev I.V."/>
            <person name="Hainaut M."/>
            <person name="Henrissat B."/>
            <person name="Roux C."/>
            <person name="Martin F."/>
            <person name="Corradi N."/>
        </authorList>
    </citation>
    <scope>NUCLEOTIDE SEQUENCE [LARGE SCALE GENOMIC DNA]</scope>
    <source>
        <strain evidence="1 2">DAOM 197198</strain>
    </source>
</reference>
<dbReference type="AlphaFoldDB" id="A0A2P4QIT3"/>
<proteinExistence type="predicted"/>
<evidence type="ECO:0000313" key="2">
    <source>
        <dbReference type="Proteomes" id="UP000018888"/>
    </source>
</evidence>
<reference evidence="1 2" key="1">
    <citation type="journal article" date="2013" name="Proc. Natl. Acad. Sci. U.S.A.">
        <title>Genome of an arbuscular mycorrhizal fungus provides insight into the oldest plant symbiosis.</title>
        <authorList>
            <person name="Tisserant E."/>
            <person name="Malbreil M."/>
            <person name="Kuo A."/>
            <person name="Kohler A."/>
            <person name="Symeonidi A."/>
            <person name="Balestrini R."/>
            <person name="Charron P."/>
            <person name="Duensing N."/>
            <person name="Frei Dit Frey N."/>
            <person name="Gianinazzi-Pearson V."/>
            <person name="Gilbert L.B."/>
            <person name="Handa Y."/>
            <person name="Herr J.R."/>
            <person name="Hijri M."/>
            <person name="Koul R."/>
            <person name="Kawaguchi M."/>
            <person name="Krajinski F."/>
            <person name="Lammers P.J."/>
            <person name="Masclaux F.G."/>
            <person name="Murat C."/>
            <person name="Morin E."/>
            <person name="Ndikumana S."/>
            <person name="Pagni M."/>
            <person name="Petitpierre D."/>
            <person name="Requena N."/>
            <person name="Rosikiewicz P."/>
            <person name="Riley R."/>
            <person name="Saito K."/>
            <person name="San Clemente H."/>
            <person name="Shapiro H."/>
            <person name="van Tuinen D."/>
            <person name="Becard G."/>
            <person name="Bonfante P."/>
            <person name="Paszkowski U."/>
            <person name="Shachar-Hill Y.Y."/>
            <person name="Tuskan G.A."/>
            <person name="Young P.W."/>
            <person name="Sanders I.R."/>
            <person name="Henrissat B."/>
            <person name="Rensing S.A."/>
            <person name="Grigoriev I.V."/>
            <person name="Corradi N."/>
            <person name="Roux C."/>
            <person name="Martin F."/>
        </authorList>
    </citation>
    <scope>NUCLEOTIDE SEQUENCE [LARGE SCALE GENOMIC DNA]</scope>
    <source>
        <strain evidence="1 2">DAOM 197198</strain>
    </source>
</reference>
<organism evidence="1 2">
    <name type="scientific">Rhizophagus irregularis (strain DAOM 181602 / DAOM 197198 / MUCL 43194)</name>
    <name type="common">Arbuscular mycorrhizal fungus</name>
    <name type="synonym">Glomus intraradices</name>
    <dbReference type="NCBI Taxonomy" id="747089"/>
    <lineage>
        <taxon>Eukaryota</taxon>
        <taxon>Fungi</taxon>
        <taxon>Fungi incertae sedis</taxon>
        <taxon>Mucoromycota</taxon>
        <taxon>Glomeromycotina</taxon>
        <taxon>Glomeromycetes</taxon>
        <taxon>Glomerales</taxon>
        <taxon>Glomeraceae</taxon>
        <taxon>Rhizophagus</taxon>
    </lineage>
</organism>
<dbReference type="EMBL" id="AUPC02000039">
    <property type="protein sequence ID" value="POG77555.1"/>
    <property type="molecule type" value="Genomic_DNA"/>
</dbReference>
<evidence type="ECO:0000313" key="1">
    <source>
        <dbReference type="EMBL" id="POG77555.1"/>
    </source>
</evidence>
<accession>A0A2P4QIT3</accession>
<gene>
    <name evidence="1" type="ORF">GLOIN_2v1545457</name>
</gene>
<comment type="caution">
    <text evidence="1">The sequence shown here is derived from an EMBL/GenBank/DDBJ whole genome shotgun (WGS) entry which is preliminary data.</text>
</comment>